<evidence type="ECO:0000313" key="1">
    <source>
        <dbReference type="EMBL" id="KAJ8620673.1"/>
    </source>
</evidence>
<gene>
    <name evidence="1" type="ORF">MRB53_029202</name>
</gene>
<organism evidence="1 2">
    <name type="scientific">Persea americana</name>
    <name type="common">Avocado</name>
    <dbReference type="NCBI Taxonomy" id="3435"/>
    <lineage>
        <taxon>Eukaryota</taxon>
        <taxon>Viridiplantae</taxon>
        <taxon>Streptophyta</taxon>
        <taxon>Embryophyta</taxon>
        <taxon>Tracheophyta</taxon>
        <taxon>Spermatophyta</taxon>
        <taxon>Magnoliopsida</taxon>
        <taxon>Magnoliidae</taxon>
        <taxon>Laurales</taxon>
        <taxon>Lauraceae</taxon>
        <taxon>Persea</taxon>
    </lineage>
</organism>
<name>A0ACC2KI32_PERAE</name>
<reference evidence="1 2" key="1">
    <citation type="journal article" date="2022" name="Hortic Res">
        <title>A haplotype resolved chromosomal level avocado genome allows analysis of novel avocado genes.</title>
        <authorList>
            <person name="Nath O."/>
            <person name="Fletcher S.J."/>
            <person name="Hayward A."/>
            <person name="Shaw L.M."/>
            <person name="Masouleh A.K."/>
            <person name="Furtado A."/>
            <person name="Henry R.J."/>
            <person name="Mitter N."/>
        </authorList>
    </citation>
    <scope>NUCLEOTIDE SEQUENCE [LARGE SCALE GENOMIC DNA]</scope>
    <source>
        <strain evidence="2">cv. Hass</strain>
    </source>
</reference>
<sequence>MCERDGVSWNSIVSGCVHCGEIEVARLLFEDMPMRRNVVCWTALINGFGREGMIVEMLSLFLRMLVSGDDVRPNSATMVCLLSACSAASNSELGRWVSVFVDVNAMPLDIILVTALIDMHSKCGDLSKAKELFNRIPNKNLVSWNAMITGYVQCGLPEEAIRLFNQMQVDSVKPNEITMVNILTACASLGALDLGREVHLQLGRSGLKLNVIVATALVDMYSKCGSINDACLVFVKMSKKDVVLWNAMILGLAIHGNGRDSLSVFYQMESEGTRPNDATFIGILSACTHAGLVEEGRFYFQHSLKKHGLSPKLEHYACTVDLLGRAGHLDEAFALVRSMSVTPDSIIWGILLNACSIHQNVRLADEVGKFVLLEKDPNLGCCILLSNIYAAAGWWGDVARVRRLMKEKGMRKPSGCSWIEVDGVVHRFLVEDTTHRETPELYEMLGRVMHQASFEGYVPYFDFVQLNMDGV</sequence>
<keyword evidence="2" id="KW-1185">Reference proteome</keyword>
<proteinExistence type="predicted"/>
<protein>
    <submittedName>
        <fullName evidence="1">Uncharacterized protein</fullName>
    </submittedName>
</protein>
<dbReference type="EMBL" id="CM056817">
    <property type="protein sequence ID" value="KAJ8620673.1"/>
    <property type="molecule type" value="Genomic_DNA"/>
</dbReference>
<evidence type="ECO:0000313" key="2">
    <source>
        <dbReference type="Proteomes" id="UP001234297"/>
    </source>
</evidence>
<comment type="caution">
    <text evidence="1">The sequence shown here is derived from an EMBL/GenBank/DDBJ whole genome shotgun (WGS) entry which is preliminary data.</text>
</comment>
<dbReference type="Proteomes" id="UP001234297">
    <property type="component" value="Chromosome 9"/>
</dbReference>
<accession>A0ACC2KI32</accession>